<evidence type="ECO:0000259" key="1">
    <source>
        <dbReference type="Pfam" id="PF12697"/>
    </source>
</evidence>
<dbReference type="AlphaFoldDB" id="A0A2G5PHJ5"/>
<accession>A0A2G5PHJ5</accession>
<dbReference type="EMBL" id="PDCN02000001">
    <property type="protein sequence ID" value="PIB77781.1"/>
    <property type="molecule type" value="Genomic_DNA"/>
</dbReference>
<gene>
    <name evidence="2" type="ORF">CQY22_001930</name>
</gene>
<feature type="domain" description="AB hydrolase-1" evidence="1">
    <location>
        <begin position="78"/>
        <end position="335"/>
    </location>
</feature>
<keyword evidence="2" id="KW-0378">Hydrolase</keyword>
<dbReference type="RefSeq" id="WP_090588861.1">
    <property type="nucleotide sequence ID" value="NZ_CP104302.1"/>
</dbReference>
<dbReference type="OrthoDB" id="5422338at2"/>
<dbReference type="InterPro" id="IPR000639">
    <property type="entry name" value="Epox_hydrolase-like"/>
</dbReference>
<dbReference type="InterPro" id="IPR029058">
    <property type="entry name" value="AB_hydrolase_fold"/>
</dbReference>
<protein>
    <submittedName>
        <fullName evidence="2">Alpha/beta hydrolase</fullName>
    </submittedName>
</protein>
<dbReference type="Pfam" id="PF12697">
    <property type="entry name" value="Abhydrolase_6"/>
    <property type="match status" value="1"/>
</dbReference>
<dbReference type="GO" id="GO:0016787">
    <property type="term" value="F:hydrolase activity"/>
    <property type="evidence" value="ECO:0007669"/>
    <property type="project" value="UniProtKB-KW"/>
</dbReference>
<evidence type="ECO:0000313" key="3">
    <source>
        <dbReference type="Proteomes" id="UP000230551"/>
    </source>
</evidence>
<dbReference type="SUPFAM" id="SSF53474">
    <property type="entry name" value="alpha/beta-Hydrolases"/>
    <property type="match status" value="1"/>
</dbReference>
<dbReference type="STRING" id="85968.GCA_900073015_01461"/>
<dbReference type="PRINTS" id="PR00412">
    <property type="entry name" value="EPOXHYDRLASE"/>
</dbReference>
<dbReference type="Gene3D" id="3.40.50.1820">
    <property type="entry name" value="alpha/beta hydrolase"/>
    <property type="match status" value="1"/>
</dbReference>
<name>A0A2G5PHJ5_9MYCO</name>
<reference evidence="2 3" key="1">
    <citation type="journal article" date="2017" name="Infect. Genet. Evol.">
        <title>The new phylogeny of the genus Mycobacterium: The old and the news.</title>
        <authorList>
            <person name="Tortoli E."/>
            <person name="Fedrizzi T."/>
            <person name="Meehan C.J."/>
            <person name="Trovato A."/>
            <person name="Grottola A."/>
            <person name="Giacobazzi E."/>
            <person name="Serpini G.F."/>
            <person name="Tagliazucchi S."/>
            <person name="Fabio A."/>
            <person name="Bettua C."/>
            <person name="Bertorelli R."/>
            <person name="Frascaro F."/>
            <person name="De Sanctis V."/>
            <person name="Pecorari M."/>
            <person name="Jousson O."/>
            <person name="Segata N."/>
            <person name="Cirillo D.M."/>
        </authorList>
    </citation>
    <scope>NUCLEOTIDE SEQUENCE [LARGE SCALE GENOMIC DNA]</scope>
    <source>
        <strain evidence="2 3">CIP1034565</strain>
    </source>
</reference>
<comment type="caution">
    <text evidence="2">The sequence shown here is derived from an EMBL/GenBank/DDBJ whole genome shotgun (WGS) entry which is preliminary data.</text>
</comment>
<keyword evidence="3" id="KW-1185">Reference proteome</keyword>
<dbReference type="PANTHER" id="PTHR43194">
    <property type="entry name" value="HYDROLASE ALPHA/BETA FOLD FAMILY"/>
    <property type="match status" value="1"/>
</dbReference>
<organism evidence="2 3">
    <name type="scientific">Mycolicibacterium brumae</name>
    <dbReference type="NCBI Taxonomy" id="85968"/>
    <lineage>
        <taxon>Bacteria</taxon>
        <taxon>Bacillati</taxon>
        <taxon>Actinomycetota</taxon>
        <taxon>Actinomycetes</taxon>
        <taxon>Mycobacteriales</taxon>
        <taxon>Mycobacteriaceae</taxon>
        <taxon>Mycolicibacterium</taxon>
    </lineage>
</organism>
<dbReference type="PRINTS" id="PR00111">
    <property type="entry name" value="ABHYDROLASE"/>
</dbReference>
<dbReference type="InterPro" id="IPR000073">
    <property type="entry name" value="AB_hydrolase_1"/>
</dbReference>
<sequence length="375" mass="41084">MSGSRRWRAGAAGLGAVGVIAGRSTARRAVNRRARLADPHHGEDFGVFEGDRTSVLTTPDGVDLKVREVGPSDARVTVVFAHGFCNSMRAYHFQRRDMTEVWGDQVRMVFYDQRGHGESTAGRPRDYTIEQLGRDLETVLTVLAPRGEVVLVGHSMGGMTVLSHARQYPDRYGRNIVGAAIISSAAEGISRSPLGEILQNPALEAARFTARYVPGLVHRGRGLARSILAPVLQAASFGDEAVSPTVVRYTEDMTHTTPVPTMVGFLHALGVHNETAGLIALARIPTLIACGTADVLTTPEHSEDMASMLPKAELLLVDGAGHMVQLEQPEIVNEALERLVARVGRKKLTVLAERLRFSEVRIATRPRRWVRRWRR</sequence>
<dbReference type="InterPro" id="IPR050228">
    <property type="entry name" value="Carboxylesterase_BioH"/>
</dbReference>
<dbReference type="Proteomes" id="UP000230551">
    <property type="component" value="Unassembled WGS sequence"/>
</dbReference>
<dbReference type="PANTHER" id="PTHR43194:SF2">
    <property type="entry name" value="PEROXISOMAL MEMBRANE PROTEIN LPX1"/>
    <property type="match status" value="1"/>
</dbReference>
<proteinExistence type="predicted"/>
<evidence type="ECO:0000313" key="2">
    <source>
        <dbReference type="EMBL" id="PIB77781.1"/>
    </source>
</evidence>